<accession>A0A2X0KQD5</accession>
<dbReference type="AlphaFoldDB" id="A0A2X0KQD5"/>
<keyword evidence="2" id="KW-1185">Reference proteome</keyword>
<gene>
    <name evidence="1" type="ORF">BZ3500_MVSOF-1268-A1-R1_CHR1-1G01228</name>
</gene>
<proteinExistence type="predicted"/>
<organism evidence="1 2">
    <name type="scientific">Microbotryum saponariae</name>
    <dbReference type="NCBI Taxonomy" id="289078"/>
    <lineage>
        <taxon>Eukaryota</taxon>
        <taxon>Fungi</taxon>
        <taxon>Dikarya</taxon>
        <taxon>Basidiomycota</taxon>
        <taxon>Pucciniomycotina</taxon>
        <taxon>Microbotryomycetes</taxon>
        <taxon>Microbotryales</taxon>
        <taxon>Microbotryaceae</taxon>
        <taxon>Microbotryum</taxon>
    </lineage>
</organism>
<sequence>MTPNPSLTDRLPTSYDALDYKRTSLTHEDVQNIVEVCNAYLTTLANIVDHRSVADFTGAASGREVRHGSARAREVFHGVGPRGASMTVWALEVRFGNFGVKFSKSLPRLPMVQDQGSGCVRFASFTKGGRPVERIRTHPGGGHGHSTLYCWIIFILAVA</sequence>
<dbReference type="Proteomes" id="UP000249723">
    <property type="component" value="Unassembled WGS sequence"/>
</dbReference>
<reference evidence="2" key="1">
    <citation type="submission" date="2016-10" db="EMBL/GenBank/DDBJ databases">
        <authorList>
            <person name="Jeantristanb JTB J.-T."/>
            <person name="Ricardo R."/>
        </authorList>
    </citation>
    <scope>NUCLEOTIDE SEQUENCE [LARGE SCALE GENOMIC DNA]</scope>
</reference>
<name>A0A2X0KQD5_9BASI</name>
<protein>
    <submittedName>
        <fullName evidence="1">BZ3500_MvSof-1268-A1-R1_Chr1-1g01228 protein</fullName>
    </submittedName>
</protein>
<evidence type="ECO:0000313" key="2">
    <source>
        <dbReference type="Proteomes" id="UP000249723"/>
    </source>
</evidence>
<dbReference type="EMBL" id="FMWP01000013">
    <property type="protein sequence ID" value="SCZ89514.1"/>
    <property type="molecule type" value="Genomic_DNA"/>
</dbReference>
<evidence type="ECO:0000313" key="1">
    <source>
        <dbReference type="EMBL" id="SCZ89514.1"/>
    </source>
</evidence>